<feature type="domain" description="GAF" evidence="1">
    <location>
        <begin position="21"/>
        <end position="170"/>
    </location>
</feature>
<dbReference type="InterPro" id="IPR003018">
    <property type="entry name" value="GAF"/>
</dbReference>
<comment type="caution">
    <text evidence="2">The sequence shown here is derived from an EMBL/GenBank/DDBJ whole genome shotgun (WGS) entry which is preliminary data.</text>
</comment>
<protein>
    <submittedName>
        <fullName evidence="2">GAF domain-containing protein</fullName>
    </submittedName>
</protein>
<dbReference type="SUPFAM" id="SSF55781">
    <property type="entry name" value="GAF domain-like"/>
    <property type="match status" value="1"/>
</dbReference>
<dbReference type="Pfam" id="PF01590">
    <property type="entry name" value="GAF"/>
    <property type="match status" value="1"/>
</dbReference>
<sequence>MALDSLLCPDLLTIAERSAIAEVEATTNILRLVTRLTGMRFAGIAKFTDAEWVACAVYDEIHIGIQEGEVLELETTLCNELIENPKALIIPSISKSERYAGRPVVKQYAIESYIGVPITLPDGQLFGALCLLDSKASTFENPDLVETLGLFSRLIGCIVFSHYSTVNKVRTQVEHAQ</sequence>
<dbReference type="EMBL" id="JAKJXH010000032">
    <property type="protein sequence ID" value="MCF7545114.1"/>
    <property type="molecule type" value="Genomic_DNA"/>
</dbReference>
<dbReference type="PANTHER" id="PTHR43102:SF2">
    <property type="entry name" value="GAF DOMAIN-CONTAINING PROTEIN"/>
    <property type="match status" value="1"/>
</dbReference>
<dbReference type="RefSeq" id="WP_237254448.1">
    <property type="nucleotide sequence ID" value="NZ_JAKJXE010000002.1"/>
</dbReference>
<evidence type="ECO:0000259" key="1">
    <source>
        <dbReference type="SMART" id="SM00065"/>
    </source>
</evidence>
<name>A0ABS9ICK0_9PSED</name>
<evidence type="ECO:0000313" key="2">
    <source>
        <dbReference type="EMBL" id="MCF7545114.1"/>
    </source>
</evidence>
<gene>
    <name evidence="2" type="ORF">L4G47_23235</name>
</gene>
<dbReference type="Proteomes" id="UP001162905">
    <property type="component" value="Unassembled WGS sequence"/>
</dbReference>
<proteinExistence type="predicted"/>
<organism evidence="2 3">
    <name type="scientific">Pseudomonas petrae</name>
    <dbReference type="NCBI Taxonomy" id="2912190"/>
    <lineage>
        <taxon>Bacteria</taxon>
        <taxon>Pseudomonadati</taxon>
        <taxon>Pseudomonadota</taxon>
        <taxon>Gammaproteobacteria</taxon>
        <taxon>Pseudomonadales</taxon>
        <taxon>Pseudomonadaceae</taxon>
        <taxon>Pseudomonas</taxon>
    </lineage>
</organism>
<keyword evidence="3" id="KW-1185">Reference proteome</keyword>
<dbReference type="InterPro" id="IPR029016">
    <property type="entry name" value="GAF-like_dom_sf"/>
</dbReference>
<reference evidence="2" key="1">
    <citation type="submission" date="2022-01" db="EMBL/GenBank/DDBJ databases">
        <title>Pseudomonas sp. nov. isolated from Antarctic regolith.</title>
        <authorList>
            <person name="Novakova D."/>
            <person name="Sedlar K."/>
        </authorList>
    </citation>
    <scope>NUCLEOTIDE SEQUENCE</scope>
    <source>
        <strain evidence="2">P2647</strain>
    </source>
</reference>
<dbReference type="SMART" id="SM00065">
    <property type="entry name" value="GAF"/>
    <property type="match status" value="1"/>
</dbReference>
<accession>A0ABS9ICK0</accession>
<dbReference type="PANTHER" id="PTHR43102">
    <property type="entry name" value="SLR1143 PROTEIN"/>
    <property type="match status" value="1"/>
</dbReference>
<evidence type="ECO:0000313" key="3">
    <source>
        <dbReference type="Proteomes" id="UP001162905"/>
    </source>
</evidence>
<dbReference type="Gene3D" id="3.30.450.40">
    <property type="match status" value="1"/>
</dbReference>